<reference evidence="3 4" key="1">
    <citation type="submission" date="2018-08" db="EMBL/GenBank/DDBJ databases">
        <title>Fulvimarina sp. 85, whole genome shotgun sequence.</title>
        <authorList>
            <person name="Tuo L."/>
        </authorList>
    </citation>
    <scope>NUCLEOTIDE SEQUENCE [LARGE SCALE GENOMIC DNA]</scope>
    <source>
        <strain evidence="3 4">85</strain>
    </source>
</reference>
<evidence type="ECO:0000313" key="3">
    <source>
        <dbReference type="EMBL" id="RFC63514.1"/>
    </source>
</evidence>
<organism evidence="3 4">
    <name type="scientific">Fulvimarina endophytica</name>
    <dbReference type="NCBI Taxonomy" id="2293836"/>
    <lineage>
        <taxon>Bacteria</taxon>
        <taxon>Pseudomonadati</taxon>
        <taxon>Pseudomonadota</taxon>
        <taxon>Alphaproteobacteria</taxon>
        <taxon>Hyphomicrobiales</taxon>
        <taxon>Aurantimonadaceae</taxon>
        <taxon>Fulvimarina</taxon>
    </lineage>
</organism>
<keyword evidence="4" id="KW-1185">Reference proteome</keyword>
<dbReference type="PROSITE" id="PS51257">
    <property type="entry name" value="PROKAR_LIPOPROTEIN"/>
    <property type="match status" value="1"/>
</dbReference>
<protein>
    <recommendedName>
        <fullName evidence="5">MxaH protein</fullName>
    </recommendedName>
</protein>
<evidence type="ECO:0008006" key="5">
    <source>
        <dbReference type="Google" id="ProtNLM"/>
    </source>
</evidence>
<evidence type="ECO:0000256" key="1">
    <source>
        <dbReference type="SAM" id="MobiDB-lite"/>
    </source>
</evidence>
<feature type="region of interest" description="Disordered" evidence="1">
    <location>
        <begin position="34"/>
        <end position="56"/>
    </location>
</feature>
<evidence type="ECO:0000256" key="2">
    <source>
        <dbReference type="SAM" id="SignalP"/>
    </source>
</evidence>
<proteinExistence type="predicted"/>
<feature type="signal peptide" evidence="2">
    <location>
        <begin position="1"/>
        <end position="25"/>
    </location>
</feature>
<feature type="chain" id="PRO_5016945414" description="MxaH protein" evidence="2">
    <location>
        <begin position="26"/>
        <end position="171"/>
    </location>
</feature>
<dbReference type="EMBL" id="QURL01000004">
    <property type="protein sequence ID" value="RFC63514.1"/>
    <property type="molecule type" value="Genomic_DNA"/>
</dbReference>
<dbReference type="Proteomes" id="UP000264310">
    <property type="component" value="Unassembled WGS sequence"/>
</dbReference>
<dbReference type="RefSeq" id="WP_116683245.1">
    <property type="nucleotide sequence ID" value="NZ_QURL01000004.1"/>
</dbReference>
<evidence type="ECO:0000313" key="4">
    <source>
        <dbReference type="Proteomes" id="UP000264310"/>
    </source>
</evidence>
<dbReference type="OrthoDB" id="5609383at2"/>
<dbReference type="AlphaFoldDB" id="A0A371X3A5"/>
<sequence length="171" mass="18936">MGYRSTTTVWGRAALLALPLGFMLAACDDPPVVDRAEAPAPREPSEEGPRWQTVKDTTPTPLFLARAARHDARLGEDDPEVARYDRLLREAERLYTDSPRMISNRLIQGSDYLAGQGRPIGPDELLLGLEAFAGERRRSFADDMHHYLNLRDRGAGHEDAIASLEKASGPQ</sequence>
<name>A0A371X3A5_9HYPH</name>
<keyword evidence="2" id="KW-0732">Signal</keyword>
<accession>A0A371X3A5</accession>
<comment type="caution">
    <text evidence="3">The sequence shown here is derived from an EMBL/GenBank/DDBJ whole genome shotgun (WGS) entry which is preliminary data.</text>
</comment>
<gene>
    <name evidence="3" type="ORF">DYI37_10875</name>
</gene>